<dbReference type="SUPFAM" id="SSF48019">
    <property type="entry name" value="post-AAA+ oligomerization domain-like"/>
    <property type="match status" value="1"/>
</dbReference>
<dbReference type="CDD" id="cd00009">
    <property type="entry name" value="AAA"/>
    <property type="match status" value="1"/>
</dbReference>
<dbReference type="SUPFAM" id="SSF52540">
    <property type="entry name" value="P-loop containing nucleoside triphosphate hydrolases"/>
    <property type="match status" value="1"/>
</dbReference>
<evidence type="ECO:0000256" key="3">
    <source>
        <dbReference type="ARBA" id="ARBA00022741"/>
    </source>
</evidence>
<dbReference type="Pfam" id="PF00004">
    <property type="entry name" value="AAA"/>
    <property type="match status" value="1"/>
</dbReference>
<evidence type="ECO:0000313" key="7">
    <source>
        <dbReference type="Proteomes" id="UP000003786"/>
    </source>
</evidence>
<dbReference type="GO" id="GO:0016887">
    <property type="term" value="F:ATP hydrolysis activity"/>
    <property type="evidence" value="ECO:0007669"/>
    <property type="project" value="InterPro"/>
</dbReference>
<dbReference type="SMART" id="SM00382">
    <property type="entry name" value="AAA"/>
    <property type="match status" value="1"/>
</dbReference>
<dbReference type="OrthoDB" id="4199794at2759"/>
<reference evidence="6 7" key="1">
    <citation type="journal article" date="2012" name="MBio">
        <title>Comparative genome analysis of three eukaryotic parasites with differing abilities to transform leukocytes reveals key mediators of Theileria-induced leukocyte transformation.</title>
        <authorList>
            <person name="Hayashida K."/>
            <person name="Hara Y."/>
            <person name="Abe T."/>
            <person name="Yamasaki C."/>
            <person name="Toyoda A."/>
            <person name="Kosuge T."/>
            <person name="Suzuki Y."/>
            <person name="Sato Y."/>
            <person name="Kawashima S."/>
            <person name="Katayama T."/>
            <person name="Wakaguri H."/>
            <person name="Inoue N."/>
            <person name="Homma K."/>
            <person name="Tada-Umezaki M."/>
            <person name="Yagi Y."/>
            <person name="Fujii Y."/>
            <person name="Habara T."/>
            <person name="Kanehisa M."/>
            <person name="Watanabe H."/>
            <person name="Ito K."/>
            <person name="Gojobori T."/>
            <person name="Sugawara H."/>
            <person name="Imanishi T."/>
            <person name="Weir W."/>
            <person name="Gardner M."/>
            <person name="Pain A."/>
            <person name="Shiels B."/>
            <person name="Hattori M."/>
            <person name="Nene V."/>
            <person name="Sugimoto C."/>
        </authorList>
    </citation>
    <scope>NUCLEOTIDE SEQUENCE [LARGE SCALE GENOMIC DNA]</scope>
    <source>
        <strain evidence="6 7">Shintoku</strain>
    </source>
</reference>
<dbReference type="GO" id="GO:0006281">
    <property type="term" value="P:DNA repair"/>
    <property type="evidence" value="ECO:0007669"/>
    <property type="project" value="TreeGrafter"/>
</dbReference>
<dbReference type="RefSeq" id="XP_009689777.1">
    <property type="nucleotide sequence ID" value="XM_009691482.1"/>
</dbReference>
<dbReference type="InterPro" id="IPR003959">
    <property type="entry name" value="ATPase_AAA_core"/>
</dbReference>
<dbReference type="KEGG" id="tot:TOT_010001330"/>
<accession>J4C2Y0</accession>
<dbReference type="PANTHER" id="PTHR11669">
    <property type="entry name" value="REPLICATION FACTOR C / DNA POLYMERASE III GAMMA-TAU SUBUNIT"/>
    <property type="match status" value="1"/>
</dbReference>
<name>J4C2Y0_THEOR</name>
<dbReference type="InterPro" id="IPR003593">
    <property type="entry name" value="AAA+_ATPase"/>
</dbReference>
<dbReference type="Gene3D" id="1.20.272.10">
    <property type="match status" value="1"/>
</dbReference>
<dbReference type="InterPro" id="IPR008921">
    <property type="entry name" value="DNA_pol3_clamp-load_cplx_C"/>
</dbReference>
<gene>
    <name evidence="6" type="ORF">TOT_010001330</name>
</gene>
<protein>
    <submittedName>
        <fullName evidence="6">Replication factor C subunit</fullName>
    </submittedName>
</protein>
<dbReference type="eggNOG" id="KOG0989">
    <property type="taxonomic scope" value="Eukaryota"/>
</dbReference>
<dbReference type="InterPro" id="IPR047854">
    <property type="entry name" value="RFC_lid"/>
</dbReference>
<dbReference type="GeneID" id="20714129"/>
<organism evidence="6 7">
    <name type="scientific">Theileria orientalis strain Shintoku</name>
    <dbReference type="NCBI Taxonomy" id="869250"/>
    <lineage>
        <taxon>Eukaryota</taxon>
        <taxon>Sar</taxon>
        <taxon>Alveolata</taxon>
        <taxon>Apicomplexa</taxon>
        <taxon>Aconoidasida</taxon>
        <taxon>Piroplasmida</taxon>
        <taxon>Theileriidae</taxon>
        <taxon>Theileria</taxon>
    </lineage>
</organism>
<dbReference type="GO" id="GO:0005524">
    <property type="term" value="F:ATP binding"/>
    <property type="evidence" value="ECO:0007669"/>
    <property type="project" value="UniProtKB-KW"/>
</dbReference>
<proteinExistence type="inferred from homology"/>
<dbReference type="InterPro" id="IPR027417">
    <property type="entry name" value="P-loop_NTPase"/>
</dbReference>
<feature type="domain" description="AAA+ ATPase" evidence="5">
    <location>
        <begin position="39"/>
        <end position="176"/>
    </location>
</feature>
<dbReference type="AlphaFoldDB" id="J4C2Y0"/>
<keyword evidence="7" id="KW-1185">Reference proteome</keyword>
<dbReference type="GO" id="GO:0003677">
    <property type="term" value="F:DNA binding"/>
    <property type="evidence" value="ECO:0007669"/>
    <property type="project" value="InterPro"/>
</dbReference>
<dbReference type="Proteomes" id="UP000003786">
    <property type="component" value="Chromosome 1"/>
</dbReference>
<evidence type="ECO:0000256" key="2">
    <source>
        <dbReference type="ARBA" id="ARBA00022705"/>
    </source>
</evidence>
<dbReference type="Pfam" id="PF08542">
    <property type="entry name" value="Rep_fac_C"/>
    <property type="match status" value="1"/>
</dbReference>
<evidence type="ECO:0000313" key="6">
    <source>
        <dbReference type="EMBL" id="BAM39476.1"/>
    </source>
</evidence>
<dbReference type="VEuPathDB" id="PiroplasmaDB:TOT_010001330"/>
<sequence length="336" mass="38034">MGITKDVPWVEKYRPKKLSDVIFQTQAVSIMEQIIETFNMPHMIFHGPPGTGKTSAALAMARQIYGLEGMRERVLELNASDERGRIDVVRDRIKTYTRINISNNKINPETNRVMPNYKIIILDEADMITADAQAALRRVIENYSGISRFILICNYLHKIIGPIYSRCSVFHFKPIDTSSQVKRLEYICSKEGIKYDTKALEFLTKVSSGDMRKGITILQSTASLYNEITENAVYSVSGQPPRSLVERIFEECRKKDGDVEAMCRDIVHEGWDVSAIFQQICDYVVNSDAIGDVDKSKISLELAHRDYALLQGGSQYFQLASACFHIRNTIAGGTRL</sequence>
<dbReference type="EMBL" id="AP011946">
    <property type="protein sequence ID" value="BAM39476.1"/>
    <property type="molecule type" value="Genomic_DNA"/>
</dbReference>
<keyword evidence="4" id="KW-0067">ATP-binding</keyword>
<dbReference type="GO" id="GO:0005634">
    <property type="term" value="C:nucleus"/>
    <property type="evidence" value="ECO:0007669"/>
    <property type="project" value="TreeGrafter"/>
</dbReference>
<dbReference type="Pfam" id="PF21960">
    <property type="entry name" value="RCF1-5-like_lid"/>
    <property type="match status" value="1"/>
</dbReference>
<dbReference type="Gene3D" id="1.10.8.60">
    <property type="match status" value="1"/>
</dbReference>
<dbReference type="PANTHER" id="PTHR11669:SF20">
    <property type="entry name" value="REPLICATION FACTOR C SUBUNIT 4"/>
    <property type="match status" value="1"/>
</dbReference>
<dbReference type="OMA" id="GATKYIQ"/>
<keyword evidence="2" id="KW-0235">DNA replication</keyword>
<dbReference type="GO" id="GO:0006261">
    <property type="term" value="P:DNA-templated DNA replication"/>
    <property type="evidence" value="ECO:0007669"/>
    <property type="project" value="TreeGrafter"/>
</dbReference>
<evidence type="ECO:0000259" key="5">
    <source>
        <dbReference type="SMART" id="SM00382"/>
    </source>
</evidence>
<dbReference type="InterPro" id="IPR013748">
    <property type="entry name" value="Rep_factorC_C"/>
</dbReference>
<dbReference type="GO" id="GO:0005663">
    <property type="term" value="C:DNA replication factor C complex"/>
    <property type="evidence" value="ECO:0007669"/>
    <property type="project" value="TreeGrafter"/>
</dbReference>
<dbReference type="GO" id="GO:0003689">
    <property type="term" value="F:DNA clamp loader activity"/>
    <property type="evidence" value="ECO:0007669"/>
    <property type="project" value="TreeGrafter"/>
</dbReference>
<dbReference type="FunFam" id="3.40.50.300:FF:000952">
    <property type="entry name" value="Replication factor C subunit 2"/>
    <property type="match status" value="1"/>
</dbReference>
<dbReference type="CDD" id="cd18140">
    <property type="entry name" value="HLD_clamp_RFC"/>
    <property type="match status" value="1"/>
</dbReference>
<dbReference type="InterPro" id="IPR050238">
    <property type="entry name" value="DNA_Rep/Repair_Clamp_Loader"/>
</dbReference>
<dbReference type="STRING" id="869250.J4C2Y0"/>
<evidence type="ECO:0000256" key="4">
    <source>
        <dbReference type="ARBA" id="ARBA00022840"/>
    </source>
</evidence>
<evidence type="ECO:0000256" key="1">
    <source>
        <dbReference type="ARBA" id="ARBA00005378"/>
    </source>
</evidence>
<comment type="similarity">
    <text evidence="1">Belongs to the activator 1 small subunits family.</text>
</comment>
<dbReference type="Gene3D" id="3.40.50.300">
    <property type="entry name" value="P-loop containing nucleotide triphosphate hydrolases"/>
    <property type="match status" value="1"/>
</dbReference>
<keyword evidence="3" id="KW-0547">Nucleotide-binding</keyword>